<keyword evidence="8" id="KW-1185">Reference proteome</keyword>
<evidence type="ECO:0000256" key="3">
    <source>
        <dbReference type="ARBA" id="ARBA00022670"/>
    </source>
</evidence>
<protein>
    <submittedName>
        <fullName evidence="7">HK97 family phage major capsid protein/HK97 family phage prohead protease</fullName>
    </submittedName>
</protein>
<keyword evidence="2" id="KW-1188">Viral release from host cell</keyword>
<evidence type="ECO:0000313" key="7">
    <source>
        <dbReference type="EMBL" id="MDR6432022.1"/>
    </source>
</evidence>
<organism evidence="7 8">
    <name type="scientific">Brucella pseudogrignonensis</name>
    <dbReference type="NCBI Taxonomy" id="419475"/>
    <lineage>
        <taxon>Bacteria</taxon>
        <taxon>Pseudomonadati</taxon>
        <taxon>Pseudomonadota</taxon>
        <taxon>Alphaproteobacteria</taxon>
        <taxon>Hyphomicrobiales</taxon>
        <taxon>Brucellaceae</taxon>
        <taxon>Brucella/Ochrobactrum group</taxon>
        <taxon>Brucella</taxon>
    </lineage>
</organism>
<reference evidence="7 8" key="1">
    <citation type="submission" date="2023-07" db="EMBL/GenBank/DDBJ databases">
        <title>Sorghum-associated microbial communities from plants grown in Nebraska, USA.</title>
        <authorList>
            <person name="Schachtman D."/>
        </authorList>
    </citation>
    <scope>NUCLEOTIDE SEQUENCE [LARGE SCALE GENOMIC DNA]</scope>
    <source>
        <strain evidence="7 8">DS1730</strain>
    </source>
</reference>
<dbReference type="InterPro" id="IPR054612">
    <property type="entry name" value="Phage_capsid-like_C"/>
</dbReference>
<proteinExistence type="predicted"/>
<dbReference type="Pfam" id="PF05065">
    <property type="entry name" value="Phage_capsid"/>
    <property type="match status" value="1"/>
</dbReference>
<feature type="domain" description="Phage capsid-like C-terminal" evidence="6">
    <location>
        <begin position="396"/>
        <end position="595"/>
    </location>
</feature>
<dbReference type="InterPro" id="IPR054613">
    <property type="entry name" value="Peptidase_S78_dom"/>
</dbReference>
<dbReference type="Gene3D" id="3.30.2400.10">
    <property type="entry name" value="Major capsid protein gp5"/>
    <property type="match status" value="1"/>
</dbReference>
<dbReference type="NCBIfam" id="TIGR01554">
    <property type="entry name" value="major_cap_HK97"/>
    <property type="match status" value="1"/>
</dbReference>
<evidence type="ECO:0000259" key="5">
    <source>
        <dbReference type="Pfam" id="PF04586"/>
    </source>
</evidence>
<keyword evidence="3 7" id="KW-0645">Protease</keyword>
<dbReference type="SUPFAM" id="SSF56563">
    <property type="entry name" value="Major capsid protein gp5"/>
    <property type="match status" value="1"/>
</dbReference>
<dbReference type="Proteomes" id="UP001184614">
    <property type="component" value="Unassembled WGS sequence"/>
</dbReference>
<dbReference type="RefSeq" id="WP_310011464.1">
    <property type="nucleotide sequence ID" value="NZ_JAVDQT010000002.1"/>
</dbReference>
<evidence type="ECO:0000256" key="1">
    <source>
        <dbReference type="ARBA" id="ARBA00004328"/>
    </source>
</evidence>
<comment type="subcellular location">
    <subcellularLocation>
        <location evidence="1">Virion</location>
    </subcellularLocation>
</comment>
<dbReference type="EMBL" id="JAVDQT010000002">
    <property type="protein sequence ID" value="MDR6432022.1"/>
    <property type="molecule type" value="Genomic_DNA"/>
</dbReference>
<sequence>MSELTRRAYSLLEIKAVNEDRRIIRGVATTPAVDRVGDIVEPLGVKFSNPMAFLWQHDHSKPIGTVKFDKPTASGITFEAELPIIDEPGTLKDRVDEAWQSIKLGLVRAVSIGFRAIEYSFIENGGIKFTETEVYELSAVTIPAHQDAIMTSIKSLDAASVAIIKSFDTGVPAATGKTVPVSKPNPGAAGLINKTVNPPKKEPVMKTVAEQIAALEASRNAKSARMGEVMQKSIDEGRSSDEAEQEEFDTLNDEVTKIDADLTRLRSLEKAQALSAKPVIANQITDVAKAAAARAGAPITVKPNVEKGTAFTRYAMALMASKGNLMQAAEISKRWDDQTPEVSAVLKAAVAAGTTTDAAWAKPLVEYQNMASEFAELLRPQTIIGRIPGLRNVPFNIKVPRQTGGSSASWVGEGAPKPVSALAFDQISLGVTKLAGIVVMTDELVRFSNPSAEAIVRQDLIDTIVQTMDRDFVDPANAGSAGVKPASITNGVAPVTASGTDADAVRTDIQALMGKFVTANLSLAGAVFIMTEMQALALALMLNPLGQREFPDIQINGDSGGRFFGLPVILSENIPANPGTGEPAVGAGSRIILAKASEIMLADDGETLLDASNQASLQMDSAPTNPPVAATVMVSLWQMNLVGIRAERFINWTKRRPGAVQWIDSAAYGQA</sequence>
<dbReference type="InterPro" id="IPR024455">
    <property type="entry name" value="Phage_capsid"/>
</dbReference>
<accession>A0ABU1M7L3</accession>
<name>A0ABU1M7L3_9HYPH</name>
<evidence type="ECO:0000259" key="6">
    <source>
        <dbReference type="Pfam" id="PF05065"/>
    </source>
</evidence>
<evidence type="ECO:0000256" key="4">
    <source>
        <dbReference type="ARBA" id="ARBA00022801"/>
    </source>
</evidence>
<keyword evidence="4" id="KW-0378">Hydrolase</keyword>
<evidence type="ECO:0000313" key="8">
    <source>
        <dbReference type="Proteomes" id="UP001184614"/>
    </source>
</evidence>
<comment type="caution">
    <text evidence="7">The sequence shown here is derived from an EMBL/GenBank/DDBJ whole genome shotgun (WGS) entry which is preliminary data.</text>
</comment>
<feature type="domain" description="Prohead serine protease" evidence="5">
    <location>
        <begin position="51"/>
        <end position="157"/>
    </location>
</feature>
<evidence type="ECO:0000256" key="2">
    <source>
        <dbReference type="ARBA" id="ARBA00022612"/>
    </source>
</evidence>
<gene>
    <name evidence="7" type="ORF">J2782_001757</name>
</gene>
<dbReference type="Pfam" id="PF04586">
    <property type="entry name" value="Peptidase_S78"/>
    <property type="match status" value="1"/>
</dbReference>
<dbReference type="GO" id="GO:0008233">
    <property type="term" value="F:peptidase activity"/>
    <property type="evidence" value="ECO:0007669"/>
    <property type="project" value="UniProtKB-KW"/>
</dbReference>
<dbReference type="GO" id="GO:0006508">
    <property type="term" value="P:proteolysis"/>
    <property type="evidence" value="ECO:0007669"/>
    <property type="project" value="UniProtKB-KW"/>
</dbReference>